<accession>A0AA43S5G2</accession>
<reference evidence="2" key="1">
    <citation type="submission" date="2023-04" db="EMBL/GenBank/DDBJ databases">
        <title>Genome Encyclopedia of Bacteria and Archaea VI: Functional Genomics of Type Strains.</title>
        <authorList>
            <person name="Whitman W."/>
        </authorList>
    </citation>
    <scope>NUCLEOTIDE SEQUENCE</scope>
    <source>
        <strain evidence="2">Enz.4-51</strain>
    </source>
</reference>
<proteinExistence type="predicted"/>
<comment type="caution">
    <text evidence="2">The sequence shown here is derived from an EMBL/GenBank/DDBJ whole genome shotgun (WGS) entry which is preliminary data.</text>
</comment>
<keyword evidence="1" id="KW-0812">Transmembrane</keyword>
<protein>
    <submittedName>
        <fullName evidence="2">Membrane protein YeaQ/YmgE (Transglycosylase-associated protein family)</fullName>
    </submittedName>
</protein>
<gene>
    <name evidence="2" type="ORF">M2127_001859</name>
</gene>
<dbReference type="PROSITE" id="PS51257">
    <property type="entry name" value="PROKAR_LIPOPROTEIN"/>
    <property type="match status" value="1"/>
</dbReference>
<organism evidence="2 3">
    <name type="scientific">Polynucleobacter sphagniphilus</name>
    <dbReference type="NCBI Taxonomy" id="1743169"/>
    <lineage>
        <taxon>Bacteria</taxon>
        <taxon>Pseudomonadati</taxon>
        <taxon>Pseudomonadota</taxon>
        <taxon>Betaproteobacteria</taxon>
        <taxon>Burkholderiales</taxon>
        <taxon>Burkholderiaceae</taxon>
        <taxon>Polynucleobacter</taxon>
    </lineage>
</organism>
<dbReference type="AlphaFoldDB" id="A0AA43S5G2"/>
<sequence>MAIIDLKMVLMGASMGFLAFLVIGALSGACAWACYPGQKLPGRPWQKLLICALGGFGACIASAYLGQFAGYFQSGQMIEWIVVTLVSGLVSALIAVLIK</sequence>
<dbReference type="Proteomes" id="UP001161160">
    <property type="component" value="Unassembled WGS sequence"/>
</dbReference>
<name>A0AA43S5G2_9BURK</name>
<dbReference type="GeneID" id="83596746"/>
<feature type="transmembrane region" description="Helical" evidence="1">
    <location>
        <begin position="47"/>
        <end position="65"/>
    </location>
</feature>
<dbReference type="RefSeq" id="WP_233126767.1">
    <property type="nucleotide sequence ID" value="NZ_JAQFIK010000001.1"/>
</dbReference>
<evidence type="ECO:0000256" key="1">
    <source>
        <dbReference type="SAM" id="Phobius"/>
    </source>
</evidence>
<evidence type="ECO:0000313" key="2">
    <source>
        <dbReference type="EMBL" id="MDH6504534.1"/>
    </source>
</evidence>
<dbReference type="EMBL" id="JARXYA010000009">
    <property type="protein sequence ID" value="MDH6504534.1"/>
    <property type="molecule type" value="Genomic_DNA"/>
</dbReference>
<keyword evidence="1" id="KW-1133">Transmembrane helix</keyword>
<keyword evidence="1" id="KW-0472">Membrane</keyword>
<evidence type="ECO:0000313" key="3">
    <source>
        <dbReference type="Proteomes" id="UP001161160"/>
    </source>
</evidence>
<feature type="transmembrane region" description="Helical" evidence="1">
    <location>
        <begin position="77"/>
        <end position="98"/>
    </location>
</feature>
<keyword evidence="3" id="KW-1185">Reference proteome</keyword>